<protein>
    <recommendedName>
        <fullName evidence="4">C2H2-type domain-containing protein</fullName>
    </recommendedName>
</protein>
<feature type="region of interest" description="Disordered" evidence="1">
    <location>
        <begin position="1"/>
        <end position="36"/>
    </location>
</feature>
<dbReference type="EMBL" id="JBICBT010000263">
    <property type="protein sequence ID" value="KAL3118758.1"/>
    <property type="molecule type" value="Genomic_DNA"/>
</dbReference>
<accession>A0ABD2LU37</accession>
<keyword evidence="3" id="KW-1185">Reference proteome</keyword>
<dbReference type="AlphaFoldDB" id="A0ABD2LU37"/>
<evidence type="ECO:0000313" key="3">
    <source>
        <dbReference type="Proteomes" id="UP001620626"/>
    </source>
</evidence>
<feature type="region of interest" description="Disordered" evidence="1">
    <location>
        <begin position="131"/>
        <end position="175"/>
    </location>
</feature>
<feature type="compositionally biased region" description="Polar residues" evidence="1">
    <location>
        <begin position="1"/>
        <end position="16"/>
    </location>
</feature>
<comment type="caution">
    <text evidence="2">The sequence shown here is derived from an EMBL/GenBank/DDBJ whole genome shotgun (WGS) entry which is preliminary data.</text>
</comment>
<sequence>MHDPFTSTAHSDSNIDMSVGNAKNRTEQGDESSEFGEEDLANQYVIGVPIAFPLPCRFYAGRSLNTHAGFSKHLKKDHASQNTWHLAFSWHAMSTRRSRHNAKVHSRSRGTAPPQHANAVRQVRLRAPRLQEPVSPAQPADADQSGTTPTGTGARTDRMQHRLAQRSRTAGQSQTPAAHLIVSGQPEPLNNQTGPVVSMATKRTTTRSGSSGAAAPHPDLTTSATGVEKFDPGCHVLTTIFNAVKQQQHITTIWRRSKTVLIHKREHLRSFGKPIGDVVSCLQQSQLVPKRLMPAESEMKVPSRGDQTNAFGSIPHEVIFRSLKWSGLDNTTATPSDYCTTTTRPKYGRHTGGLTDDITIRAEPILHEFQFL</sequence>
<evidence type="ECO:0000313" key="2">
    <source>
        <dbReference type="EMBL" id="KAL3118758.1"/>
    </source>
</evidence>
<reference evidence="2 3" key="1">
    <citation type="submission" date="2024-10" db="EMBL/GenBank/DDBJ databases">
        <authorList>
            <person name="Kim D."/>
        </authorList>
    </citation>
    <scope>NUCLEOTIDE SEQUENCE [LARGE SCALE GENOMIC DNA]</scope>
    <source>
        <strain evidence="2">BH-2024</strain>
    </source>
</reference>
<organism evidence="2 3">
    <name type="scientific">Heterodera trifolii</name>
    <dbReference type="NCBI Taxonomy" id="157864"/>
    <lineage>
        <taxon>Eukaryota</taxon>
        <taxon>Metazoa</taxon>
        <taxon>Ecdysozoa</taxon>
        <taxon>Nematoda</taxon>
        <taxon>Chromadorea</taxon>
        <taxon>Rhabditida</taxon>
        <taxon>Tylenchina</taxon>
        <taxon>Tylenchomorpha</taxon>
        <taxon>Tylenchoidea</taxon>
        <taxon>Heteroderidae</taxon>
        <taxon>Heteroderinae</taxon>
        <taxon>Heterodera</taxon>
    </lineage>
</organism>
<gene>
    <name evidence="2" type="ORF">niasHT_009606</name>
</gene>
<proteinExistence type="predicted"/>
<feature type="compositionally biased region" description="Polar residues" evidence="1">
    <location>
        <begin position="166"/>
        <end position="175"/>
    </location>
</feature>
<evidence type="ECO:0000256" key="1">
    <source>
        <dbReference type="SAM" id="MobiDB-lite"/>
    </source>
</evidence>
<dbReference type="Proteomes" id="UP001620626">
    <property type="component" value="Unassembled WGS sequence"/>
</dbReference>
<name>A0ABD2LU37_9BILA</name>
<feature type="compositionally biased region" description="Polar residues" evidence="1">
    <location>
        <begin position="144"/>
        <end position="153"/>
    </location>
</feature>
<evidence type="ECO:0008006" key="4">
    <source>
        <dbReference type="Google" id="ProtNLM"/>
    </source>
</evidence>